<name>A0ABX9TRD6_9GAMM</name>
<keyword evidence="2" id="KW-1185">Reference proteome</keyword>
<gene>
    <name evidence="1" type="ORF">D9K81_16900</name>
</gene>
<evidence type="ECO:0000313" key="2">
    <source>
        <dbReference type="Proteomes" id="UP000280271"/>
    </source>
</evidence>
<evidence type="ECO:0008006" key="3">
    <source>
        <dbReference type="Google" id="ProtNLM"/>
    </source>
</evidence>
<proteinExistence type="predicted"/>
<comment type="caution">
    <text evidence="1">The sequence shown here is derived from an EMBL/GenBank/DDBJ whole genome shotgun (WGS) entry which is preliminary data.</text>
</comment>
<dbReference type="RefSeq" id="WP_120376042.1">
    <property type="nucleotide sequence ID" value="NZ_RCHC01000030.1"/>
</dbReference>
<sequence>MNAYTKPFREDFGLDDAGFHRILMGNTVYSVKNNVIYTSENGQLTQVDESILTAKPWIRRNVDEVLGKKEKFKARFAFKSRRGYVIEVNGVQYTARVTTDPTSGLDSYASTYAPMFSFSHLLVNDNGTLRAVTESEVSHPEFQRVFKACLNARRRSDRVAQRHNLNRWNSRHECEQYKLKKNNTDAFGTTFK</sequence>
<organism evidence="1 2">
    <name type="scientific">Acinetobacter chengduensis</name>
    <dbReference type="NCBI Taxonomy" id="2420890"/>
    <lineage>
        <taxon>Bacteria</taxon>
        <taxon>Pseudomonadati</taxon>
        <taxon>Pseudomonadota</taxon>
        <taxon>Gammaproteobacteria</taxon>
        <taxon>Moraxellales</taxon>
        <taxon>Moraxellaceae</taxon>
        <taxon>Acinetobacter</taxon>
    </lineage>
</organism>
<accession>A0ABX9TRD6</accession>
<reference evidence="1 2" key="1">
    <citation type="submission" date="2018-09" db="EMBL/GenBank/DDBJ databases">
        <title>The draft genome of Acinetobacter sp. strains.</title>
        <authorList>
            <person name="Qin J."/>
            <person name="Feng Y."/>
            <person name="Zong Z."/>
        </authorList>
    </citation>
    <scope>NUCLEOTIDE SEQUENCE [LARGE SCALE GENOMIC DNA]</scope>
    <source>
        <strain evidence="1 2">WCHAc060005</strain>
    </source>
</reference>
<evidence type="ECO:0000313" key="1">
    <source>
        <dbReference type="EMBL" id="RLL17553.1"/>
    </source>
</evidence>
<dbReference type="EMBL" id="RCHC01000030">
    <property type="protein sequence ID" value="RLL17553.1"/>
    <property type="molecule type" value="Genomic_DNA"/>
</dbReference>
<protein>
    <recommendedName>
        <fullName evidence="3">Transposase</fullName>
    </recommendedName>
</protein>
<dbReference type="Proteomes" id="UP000280271">
    <property type="component" value="Unassembled WGS sequence"/>
</dbReference>